<feature type="region of interest" description="Disordered" evidence="1">
    <location>
        <begin position="159"/>
        <end position="180"/>
    </location>
</feature>
<dbReference type="AlphaFoldDB" id="A0AA38CHZ7"/>
<dbReference type="InterPro" id="IPR007234">
    <property type="entry name" value="Vps53_N"/>
</dbReference>
<dbReference type="GO" id="GO:0005829">
    <property type="term" value="C:cytosol"/>
    <property type="evidence" value="ECO:0007669"/>
    <property type="project" value="GOC"/>
</dbReference>
<dbReference type="InterPro" id="IPR039766">
    <property type="entry name" value="Vps53"/>
</dbReference>
<dbReference type="OMA" id="PLICHGW"/>
<dbReference type="PANTHER" id="PTHR12820">
    <property type="entry name" value="VACUOLAR SORTING PROTEIN 53"/>
    <property type="match status" value="1"/>
</dbReference>
<feature type="compositionally biased region" description="Acidic residues" evidence="1">
    <location>
        <begin position="169"/>
        <end position="178"/>
    </location>
</feature>
<feature type="non-terminal residue" evidence="3">
    <location>
        <position position="462"/>
    </location>
</feature>
<protein>
    <recommendedName>
        <fullName evidence="2">Vps53 N-terminal domain-containing protein</fullName>
    </recommendedName>
</protein>
<dbReference type="EMBL" id="JAHRHJ020000010">
    <property type="protein sequence ID" value="KAH9299233.1"/>
    <property type="molecule type" value="Genomic_DNA"/>
</dbReference>
<reference evidence="3 4" key="1">
    <citation type="journal article" date="2021" name="Nat. Plants">
        <title>The Taxus genome provides insights into paclitaxel biosynthesis.</title>
        <authorList>
            <person name="Xiong X."/>
            <person name="Gou J."/>
            <person name="Liao Q."/>
            <person name="Li Y."/>
            <person name="Zhou Q."/>
            <person name="Bi G."/>
            <person name="Li C."/>
            <person name="Du R."/>
            <person name="Wang X."/>
            <person name="Sun T."/>
            <person name="Guo L."/>
            <person name="Liang H."/>
            <person name="Lu P."/>
            <person name="Wu Y."/>
            <person name="Zhang Z."/>
            <person name="Ro D.K."/>
            <person name="Shang Y."/>
            <person name="Huang S."/>
            <person name="Yan J."/>
        </authorList>
    </citation>
    <scope>NUCLEOTIDE SEQUENCE [LARGE SCALE GENOMIC DNA]</scope>
    <source>
        <strain evidence="3">Ta-2019</strain>
    </source>
</reference>
<sequence length="462" mass="52062">AIQEQKPKRTLQLRPKLSSLGTARLKEDSNLMQQLADACLVVDALEPSVREELIRTVCNKELTAYQQIFEGTEVAKLDKAERRYAWIKRQLRANEDIWQIFPHSWRLPYLLCIQFCKVTRSQLSDILNGLKEKPDVGTLLQALQRTLEFEEELAEKFGGGSTVGRDGESDTEELEADLESNKQNASEIRKKYEKQRAARVGTGTQLNCGSEEARELYASGAGFNFRGMISSCFETHLTVYVELEEKTLMENLEKLVQEETWEAEEGSQTNILSSSTQVFLIIKRNLKRCSALTKNQTLLNLFKVFQRILRAYAGKLSARLPRGMTGIVATATGTDQIKISDRDERVICYIVNTAEYCHETAEQLAENIAKIINAQFADKVDMSEEQDEFSAVITRALMTLVHGLETKLETELAAMTRVPWASLESVGDQSEYVNGISTILSSSVPVLGGLLSPVYFQFFLDK</sequence>
<dbReference type="PANTHER" id="PTHR12820:SF0">
    <property type="entry name" value="VACUOLAR PROTEIN SORTING-ASSOCIATED PROTEIN 53 HOMOLOG"/>
    <property type="match status" value="1"/>
</dbReference>
<evidence type="ECO:0000313" key="4">
    <source>
        <dbReference type="Proteomes" id="UP000824469"/>
    </source>
</evidence>
<dbReference type="Pfam" id="PF04100">
    <property type="entry name" value="Vps53_N"/>
    <property type="match status" value="1"/>
</dbReference>
<feature type="non-terminal residue" evidence="3">
    <location>
        <position position="1"/>
    </location>
</feature>
<name>A0AA38CHZ7_TAXCH</name>
<dbReference type="Proteomes" id="UP000824469">
    <property type="component" value="Unassembled WGS sequence"/>
</dbReference>
<evidence type="ECO:0000313" key="3">
    <source>
        <dbReference type="EMBL" id="KAH9299233.1"/>
    </source>
</evidence>
<evidence type="ECO:0000259" key="2">
    <source>
        <dbReference type="Pfam" id="PF04100"/>
    </source>
</evidence>
<dbReference type="GO" id="GO:0042147">
    <property type="term" value="P:retrograde transport, endosome to Golgi"/>
    <property type="evidence" value="ECO:0007669"/>
    <property type="project" value="InterPro"/>
</dbReference>
<keyword evidence="4" id="KW-1185">Reference proteome</keyword>
<proteinExistence type="predicted"/>
<accession>A0AA38CHZ7</accession>
<organism evidence="3 4">
    <name type="scientific">Taxus chinensis</name>
    <name type="common">Chinese yew</name>
    <name type="synonym">Taxus wallichiana var. chinensis</name>
    <dbReference type="NCBI Taxonomy" id="29808"/>
    <lineage>
        <taxon>Eukaryota</taxon>
        <taxon>Viridiplantae</taxon>
        <taxon>Streptophyta</taxon>
        <taxon>Embryophyta</taxon>
        <taxon>Tracheophyta</taxon>
        <taxon>Spermatophyta</taxon>
        <taxon>Pinopsida</taxon>
        <taxon>Pinidae</taxon>
        <taxon>Conifers II</taxon>
        <taxon>Cupressales</taxon>
        <taxon>Taxaceae</taxon>
        <taxon>Taxus</taxon>
    </lineage>
</organism>
<comment type="caution">
    <text evidence="3">The sequence shown here is derived from an EMBL/GenBank/DDBJ whole genome shotgun (WGS) entry which is preliminary data.</text>
</comment>
<dbReference type="GO" id="GO:0000938">
    <property type="term" value="C:GARP complex"/>
    <property type="evidence" value="ECO:0007669"/>
    <property type="project" value="InterPro"/>
</dbReference>
<gene>
    <name evidence="3" type="ORF">KI387_030915</name>
</gene>
<feature type="domain" description="Vps53 N-terminal" evidence="2">
    <location>
        <begin position="21"/>
        <end position="259"/>
    </location>
</feature>
<evidence type="ECO:0000256" key="1">
    <source>
        <dbReference type="SAM" id="MobiDB-lite"/>
    </source>
</evidence>